<keyword evidence="4 5" id="KW-0949">S-adenosyl-L-methionine</keyword>
<evidence type="ECO:0000313" key="8">
    <source>
        <dbReference type="EMBL" id="QQP90727.1"/>
    </source>
</evidence>
<feature type="binding site" evidence="5">
    <location>
        <position position="152"/>
    </location>
    <ligand>
        <name>S-adenosyl-L-methionine</name>
        <dbReference type="ChEBI" id="CHEBI:59789"/>
    </ligand>
</feature>
<comment type="similarity">
    <text evidence="5">Belongs to the methyltransferase superfamily. UbiG/COQ3 family.</text>
</comment>
<feature type="binding site" evidence="5">
    <location>
        <position position="109"/>
    </location>
    <ligand>
        <name>S-adenosyl-L-methionine</name>
        <dbReference type="ChEBI" id="CHEBI:59789"/>
    </ligand>
</feature>
<keyword evidence="3 5" id="KW-0831">Ubiquinone biosynthesis</keyword>
<dbReference type="EC" id="2.1.1.222" evidence="5"/>
<dbReference type="EMBL" id="CP067420">
    <property type="protein sequence ID" value="QQP90727.1"/>
    <property type="molecule type" value="Genomic_DNA"/>
</dbReference>
<dbReference type="InterPro" id="IPR010233">
    <property type="entry name" value="UbiG_MeTrfase"/>
</dbReference>
<dbReference type="InterPro" id="IPR013216">
    <property type="entry name" value="Methyltransf_11"/>
</dbReference>
<dbReference type="HAMAP" id="MF_00472">
    <property type="entry name" value="UbiG"/>
    <property type="match status" value="1"/>
</dbReference>
<dbReference type="Pfam" id="PF08241">
    <property type="entry name" value="Methyltransf_11"/>
    <property type="match status" value="1"/>
</dbReference>
<accession>A0ABX7B8Q8</accession>
<dbReference type="Proteomes" id="UP000595197">
    <property type="component" value="Chromosome"/>
</dbReference>
<comment type="pathway">
    <text evidence="5">Cofactor biosynthesis; ubiquinone biosynthesis.</text>
</comment>
<dbReference type="SUPFAM" id="SSF53335">
    <property type="entry name" value="S-adenosyl-L-methionine-dependent methyltransferases"/>
    <property type="match status" value="1"/>
</dbReference>
<feature type="region of interest" description="Disordered" evidence="6">
    <location>
        <begin position="1"/>
        <end position="22"/>
    </location>
</feature>
<dbReference type="EC" id="2.1.1.64" evidence="5"/>
<dbReference type="Gene3D" id="3.40.50.150">
    <property type="entry name" value="Vaccinia Virus protein VP39"/>
    <property type="match status" value="1"/>
</dbReference>
<dbReference type="GO" id="GO:0102208">
    <property type="term" value="F:2-polyprenyl-6-hydroxyphenol methylase activity"/>
    <property type="evidence" value="ECO:0007669"/>
    <property type="project" value="UniProtKB-EC"/>
</dbReference>
<feature type="domain" description="Methyltransferase type 11" evidence="7">
    <location>
        <begin position="85"/>
        <end position="176"/>
    </location>
</feature>
<reference evidence="8" key="1">
    <citation type="submission" date="2021-02" db="EMBL/GenBank/DDBJ databases">
        <title>Skermanella TT6 skin isolate.</title>
        <authorList>
            <person name="Lee K."/>
            <person name="Ganzorig M."/>
        </authorList>
    </citation>
    <scope>NUCLEOTIDE SEQUENCE</scope>
    <source>
        <strain evidence="8">TT6</strain>
    </source>
</reference>
<comment type="function">
    <text evidence="5">O-methyltransferase that catalyzes the 2 O-methylation steps in the ubiquinone biosynthetic pathway.</text>
</comment>
<evidence type="ECO:0000256" key="1">
    <source>
        <dbReference type="ARBA" id="ARBA00022603"/>
    </source>
</evidence>
<keyword evidence="2 5" id="KW-0808">Transferase</keyword>
<dbReference type="CDD" id="cd02440">
    <property type="entry name" value="AdoMet_MTases"/>
    <property type="match status" value="1"/>
</dbReference>
<dbReference type="GO" id="GO:0061542">
    <property type="term" value="F:3-demethylubiquinol 3-O-methyltransferase activity"/>
    <property type="evidence" value="ECO:0007669"/>
    <property type="project" value="UniProtKB-EC"/>
</dbReference>
<gene>
    <name evidence="5 8" type="primary">ubiG</name>
    <name evidence="8" type="ORF">IGS68_05690</name>
</gene>
<dbReference type="PANTHER" id="PTHR43464:SF19">
    <property type="entry name" value="UBIQUINONE BIOSYNTHESIS O-METHYLTRANSFERASE, MITOCHONDRIAL"/>
    <property type="match status" value="1"/>
</dbReference>
<organism evidence="8 9">
    <name type="scientific">Skermanella cutis</name>
    <dbReference type="NCBI Taxonomy" id="2775420"/>
    <lineage>
        <taxon>Bacteria</taxon>
        <taxon>Pseudomonadati</taxon>
        <taxon>Pseudomonadota</taxon>
        <taxon>Alphaproteobacteria</taxon>
        <taxon>Rhodospirillales</taxon>
        <taxon>Azospirillaceae</taxon>
        <taxon>Skermanella</taxon>
    </lineage>
</organism>
<comment type="catalytic activity">
    <reaction evidence="5">
        <text>a 3-demethylubiquinol + S-adenosyl-L-methionine = a ubiquinol + S-adenosyl-L-homocysteine + H(+)</text>
        <dbReference type="Rhea" id="RHEA:44380"/>
        <dbReference type="Rhea" id="RHEA-COMP:9566"/>
        <dbReference type="Rhea" id="RHEA-COMP:10914"/>
        <dbReference type="ChEBI" id="CHEBI:15378"/>
        <dbReference type="ChEBI" id="CHEBI:17976"/>
        <dbReference type="ChEBI" id="CHEBI:57856"/>
        <dbReference type="ChEBI" id="CHEBI:59789"/>
        <dbReference type="ChEBI" id="CHEBI:84422"/>
        <dbReference type="EC" id="2.1.1.64"/>
    </reaction>
</comment>
<name>A0ABX7B8Q8_9PROT</name>
<evidence type="ECO:0000259" key="7">
    <source>
        <dbReference type="Pfam" id="PF08241"/>
    </source>
</evidence>
<feature type="compositionally biased region" description="Low complexity" evidence="6">
    <location>
        <begin position="1"/>
        <end position="21"/>
    </location>
</feature>
<evidence type="ECO:0000256" key="2">
    <source>
        <dbReference type="ARBA" id="ARBA00022679"/>
    </source>
</evidence>
<keyword evidence="1 5" id="KW-0489">Methyltransferase</keyword>
<evidence type="ECO:0000256" key="6">
    <source>
        <dbReference type="SAM" id="MobiDB-lite"/>
    </source>
</evidence>
<dbReference type="NCBIfam" id="TIGR01983">
    <property type="entry name" value="UbiG"/>
    <property type="match status" value="1"/>
</dbReference>
<dbReference type="GO" id="GO:0032259">
    <property type="term" value="P:methylation"/>
    <property type="evidence" value="ECO:0007669"/>
    <property type="project" value="UniProtKB-KW"/>
</dbReference>
<dbReference type="RefSeq" id="WP_201078007.1">
    <property type="nucleotide sequence ID" value="NZ_CP067420.1"/>
</dbReference>
<evidence type="ECO:0000256" key="5">
    <source>
        <dbReference type="HAMAP-Rule" id="MF_00472"/>
    </source>
</evidence>
<protein>
    <recommendedName>
        <fullName evidence="5">Ubiquinone biosynthesis O-methyltransferase</fullName>
    </recommendedName>
    <alternativeName>
        <fullName evidence="5">2-polyprenyl-6-hydroxyphenol methylase</fullName>
        <ecNumber evidence="5">2.1.1.222</ecNumber>
    </alternativeName>
    <alternativeName>
        <fullName evidence="5">3-demethylubiquinone 3-O-methyltransferase</fullName>
        <ecNumber evidence="5">2.1.1.64</ecNumber>
    </alternativeName>
</protein>
<evidence type="ECO:0000256" key="3">
    <source>
        <dbReference type="ARBA" id="ARBA00022688"/>
    </source>
</evidence>
<dbReference type="PANTHER" id="PTHR43464">
    <property type="entry name" value="METHYLTRANSFERASE"/>
    <property type="match status" value="1"/>
</dbReference>
<feature type="binding site" evidence="5">
    <location>
        <position position="57"/>
    </location>
    <ligand>
        <name>S-adenosyl-L-methionine</name>
        <dbReference type="ChEBI" id="CHEBI:59789"/>
    </ligand>
</feature>
<keyword evidence="9" id="KW-1185">Reference proteome</keyword>
<sequence>MSATSTASATSRVTASAAAPSGGTVDAGEIARFSAIAAQWWDPRGKFKPLHKYNPIRIGYIRDAVCARFGRDPAAPRPLAGLRFVDIGCGGGLLAEPLARLGAEVVGIDAAERNVKVAALHAEESGVSVDYRHTTAEDLADSGERFDVVLALEVVEHVADVPLFLRSLCTLMKPGGDPGSMLFLATINRTPKSFALAIVGAEYVLRWLPRGTHDWRKFLKPSELAAGLRPHGVKVRDITGVVYNPLRDEFSLSRRDLDTNYMLWASADD</sequence>
<comment type="catalytic activity">
    <reaction evidence="5">
        <text>a 3-(all-trans-polyprenyl)benzene-1,2-diol + S-adenosyl-L-methionine = a 2-methoxy-6-(all-trans-polyprenyl)phenol + S-adenosyl-L-homocysteine + H(+)</text>
        <dbReference type="Rhea" id="RHEA:31411"/>
        <dbReference type="Rhea" id="RHEA-COMP:9550"/>
        <dbReference type="Rhea" id="RHEA-COMP:9551"/>
        <dbReference type="ChEBI" id="CHEBI:15378"/>
        <dbReference type="ChEBI" id="CHEBI:57856"/>
        <dbReference type="ChEBI" id="CHEBI:59789"/>
        <dbReference type="ChEBI" id="CHEBI:62729"/>
        <dbReference type="ChEBI" id="CHEBI:62731"/>
        <dbReference type="EC" id="2.1.1.222"/>
    </reaction>
</comment>
<proteinExistence type="inferred from homology"/>
<dbReference type="InterPro" id="IPR029063">
    <property type="entry name" value="SAM-dependent_MTases_sf"/>
</dbReference>
<evidence type="ECO:0000313" key="9">
    <source>
        <dbReference type="Proteomes" id="UP000595197"/>
    </source>
</evidence>
<evidence type="ECO:0000256" key="4">
    <source>
        <dbReference type="ARBA" id="ARBA00022691"/>
    </source>
</evidence>
<feature type="binding site" evidence="5">
    <location>
        <position position="88"/>
    </location>
    <ligand>
        <name>S-adenosyl-L-methionine</name>
        <dbReference type="ChEBI" id="CHEBI:59789"/>
    </ligand>
</feature>